<dbReference type="PANTHER" id="PTHR10982">
    <property type="entry name" value="MALONYL COA-ACYL CARRIER PROTEIN TRANSACYLASE"/>
    <property type="match status" value="1"/>
</dbReference>
<evidence type="ECO:0000256" key="9">
    <source>
        <dbReference type="ARBA" id="ARBA00023268"/>
    </source>
</evidence>
<evidence type="ECO:0000256" key="15">
    <source>
        <dbReference type="ARBA" id="ARBA00048835"/>
    </source>
</evidence>
<keyword evidence="20" id="KW-1185">Reference proteome</keyword>
<dbReference type="OMA" id="CAGHVRN"/>
<dbReference type="FunFam" id="3.40.366.10:FF:000006">
    <property type="entry name" value="Fatty acid synthase beta subunit dehydratase"/>
    <property type="match status" value="1"/>
</dbReference>
<comment type="catalytic activity">
    <reaction evidence="1">
        <text>a (3R)-hydroxyacyl-[ACP] = a (2E)-enoyl-[ACP] + H2O</text>
        <dbReference type="Rhea" id="RHEA:13097"/>
        <dbReference type="Rhea" id="RHEA-COMP:9925"/>
        <dbReference type="Rhea" id="RHEA-COMP:9945"/>
        <dbReference type="ChEBI" id="CHEBI:15377"/>
        <dbReference type="ChEBI" id="CHEBI:78784"/>
        <dbReference type="ChEBI" id="CHEBI:78827"/>
        <dbReference type="EC" id="4.2.1.59"/>
    </reaction>
</comment>
<evidence type="ECO:0000256" key="13">
    <source>
        <dbReference type="ARBA" id="ARBA00048536"/>
    </source>
</evidence>
<dbReference type="Pfam" id="PF22235">
    <property type="entry name" value="FAS1_thioest_ins"/>
    <property type="match status" value="1"/>
</dbReference>
<comment type="catalytic activity">
    <reaction evidence="12">
        <text>holo-[ACP] + malonyl-CoA = malonyl-[ACP] + CoA</text>
        <dbReference type="Rhea" id="RHEA:41792"/>
        <dbReference type="Rhea" id="RHEA-COMP:9623"/>
        <dbReference type="Rhea" id="RHEA-COMP:9685"/>
        <dbReference type="ChEBI" id="CHEBI:57287"/>
        <dbReference type="ChEBI" id="CHEBI:57384"/>
        <dbReference type="ChEBI" id="CHEBI:64479"/>
        <dbReference type="ChEBI" id="CHEBI:78449"/>
        <dbReference type="EC" id="2.3.1.39"/>
    </reaction>
</comment>
<evidence type="ECO:0000256" key="5">
    <source>
        <dbReference type="ARBA" id="ARBA00022857"/>
    </source>
</evidence>
<dbReference type="InterPro" id="IPR029069">
    <property type="entry name" value="HotDog_dom_sf"/>
</dbReference>
<dbReference type="Pfam" id="PF00698">
    <property type="entry name" value="Acyl_transf_1"/>
    <property type="match status" value="1"/>
</dbReference>
<dbReference type="InterPro" id="IPR014043">
    <property type="entry name" value="Acyl_transferase_dom"/>
</dbReference>
<keyword evidence="7 16" id="KW-0520">NAD</keyword>
<dbReference type="GO" id="GO:0016297">
    <property type="term" value="F:fatty acyl-[ACP] hydrolase activity"/>
    <property type="evidence" value="ECO:0007669"/>
    <property type="project" value="UniProtKB-EC"/>
</dbReference>
<keyword evidence="3 16" id="KW-0808">Transferase</keyword>
<keyword evidence="19" id="KW-0012">Acyltransferase</keyword>
<comment type="catalytic activity">
    <reaction evidence="14">
        <text>a 2,3-saturated acyl-[ACP] + NAD(+) = a (2E)-enoyl-[ACP] + NADH + H(+)</text>
        <dbReference type="Rhea" id="RHEA:10240"/>
        <dbReference type="Rhea" id="RHEA-COMP:9925"/>
        <dbReference type="Rhea" id="RHEA-COMP:9926"/>
        <dbReference type="ChEBI" id="CHEBI:15378"/>
        <dbReference type="ChEBI" id="CHEBI:57540"/>
        <dbReference type="ChEBI" id="CHEBI:57945"/>
        <dbReference type="ChEBI" id="CHEBI:78784"/>
        <dbReference type="ChEBI" id="CHEBI:78785"/>
        <dbReference type="EC" id="1.3.1.9"/>
    </reaction>
</comment>
<evidence type="ECO:0000256" key="12">
    <source>
        <dbReference type="ARBA" id="ARBA00048462"/>
    </source>
</evidence>
<dbReference type="PIRSF" id="PIRSF005562">
    <property type="entry name" value="FAS_yeast_beta"/>
    <property type="match status" value="1"/>
</dbReference>
<dbReference type="InterPro" id="IPR013785">
    <property type="entry name" value="Aldolase_TIM"/>
</dbReference>
<dbReference type="GO" id="GO:0004318">
    <property type="term" value="F:enoyl-[acyl-carrier-protein] reductase (NADH) activity"/>
    <property type="evidence" value="ECO:0007669"/>
    <property type="project" value="UniProtKB-UniRule"/>
</dbReference>
<dbReference type="InterPro" id="IPR003965">
    <property type="entry name" value="Fatty_acid_synthase"/>
</dbReference>
<protein>
    <submittedName>
        <fullName evidence="19">Putative sterigmatocystin biosynthesis fatty acid synthase subunit beta</fullName>
        <ecNumber evidence="19">2.3.1.85</ecNumber>
    </submittedName>
</protein>
<dbReference type="GO" id="GO:0004314">
    <property type="term" value="F:[acyl-carrier-protein] S-malonyltransferase activity"/>
    <property type="evidence" value="ECO:0007669"/>
    <property type="project" value="UniProtKB-EC"/>
</dbReference>
<dbReference type="Pfam" id="PF16073">
    <property type="entry name" value="SAT"/>
    <property type="match status" value="1"/>
</dbReference>
<dbReference type="Gene3D" id="3.30.70.3330">
    <property type="match status" value="1"/>
</dbReference>
<feature type="active site" description="For acetyltransferase activity" evidence="17">
    <location>
        <position position="293"/>
    </location>
</feature>
<dbReference type="GO" id="GO:0005835">
    <property type="term" value="C:fatty acid synthase complex"/>
    <property type="evidence" value="ECO:0007669"/>
    <property type="project" value="UniProtKB-UniRule"/>
</dbReference>
<dbReference type="SMART" id="SM00827">
    <property type="entry name" value="PKS_AT"/>
    <property type="match status" value="1"/>
</dbReference>
<proteinExistence type="inferred from homology"/>
<evidence type="ECO:0000256" key="17">
    <source>
        <dbReference type="PIRSR" id="PIRSR005562-1"/>
    </source>
</evidence>
<dbReference type="CDD" id="cd03447">
    <property type="entry name" value="FAS_MaoC"/>
    <property type="match status" value="1"/>
</dbReference>
<dbReference type="InterPro" id="IPR001227">
    <property type="entry name" value="Ac_transferase_dom_sf"/>
</dbReference>
<dbReference type="SUPFAM" id="SSF54637">
    <property type="entry name" value="Thioesterase/thiol ester dehydrase-isomerase"/>
    <property type="match status" value="2"/>
</dbReference>
<dbReference type="InterPro" id="IPR002539">
    <property type="entry name" value="MaoC-like_dom"/>
</dbReference>
<dbReference type="Proteomes" id="UP000054516">
    <property type="component" value="Unassembled WGS sequence"/>
</dbReference>
<dbReference type="SUPFAM" id="SSF51395">
    <property type="entry name" value="FMN-linked oxidoreductases"/>
    <property type="match status" value="1"/>
</dbReference>
<evidence type="ECO:0000256" key="1">
    <source>
        <dbReference type="ARBA" id="ARBA00001055"/>
    </source>
</evidence>
<dbReference type="FunFam" id="3.30.70.3330:FF:000001">
    <property type="entry name" value="Fatty acid synthase subunit beta dehydratase"/>
    <property type="match status" value="1"/>
</dbReference>
<dbReference type="GO" id="GO:0004313">
    <property type="term" value="F:[acyl-carrier-protein] S-acetyltransferase activity"/>
    <property type="evidence" value="ECO:0007669"/>
    <property type="project" value="UniProtKB-EC"/>
</dbReference>
<dbReference type="InterPro" id="IPR032088">
    <property type="entry name" value="SAT"/>
</dbReference>
<dbReference type="InterPro" id="IPR016035">
    <property type="entry name" value="Acyl_Trfase/lysoPLipase"/>
</dbReference>
<feature type="domain" description="Malonyl-CoA:ACP transacylase (MAT)" evidence="18">
    <location>
        <begin position="1683"/>
        <end position="1985"/>
    </location>
</feature>
<evidence type="ECO:0000256" key="7">
    <source>
        <dbReference type="ARBA" id="ARBA00023027"/>
    </source>
</evidence>
<comment type="similarity">
    <text evidence="2 16">Belongs to the fungal fatty acid synthetase subunit beta family.</text>
</comment>
<dbReference type="Gene3D" id="6.20.240.10">
    <property type="match status" value="1"/>
</dbReference>
<evidence type="ECO:0000256" key="6">
    <source>
        <dbReference type="ARBA" id="ARBA00023002"/>
    </source>
</evidence>
<dbReference type="FunFam" id="3.20.20.70:FF:000078">
    <property type="entry name" value="Fatty acid synthase beta subunit dehydratase"/>
    <property type="match status" value="1"/>
</dbReference>
<keyword evidence="4 16" id="KW-0378">Hydrolase</keyword>
<dbReference type="GO" id="GO:0004312">
    <property type="term" value="F:fatty acid synthase activity"/>
    <property type="evidence" value="ECO:0007669"/>
    <property type="project" value="UniProtKB-EC"/>
</dbReference>
<keyword evidence="6 16" id="KW-0560">Oxidoreductase</keyword>
<dbReference type="InterPro" id="IPR013565">
    <property type="entry name" value="Fas1/AflB-like_central"/>
</dbReference>
<evidence type="ECO:0000256" key="3">
    <source>
        <dbReference type="ARBA" id="ARBA00022679"/>
    </source>
</evidence>
<dbReference type="InterPro" id="IPR040883">
    <property type="entry name" value="FAS_meander"/>
</dbReference>
<dbReference type="Gene3D" id="3.20.20.70">
    <property type="entry name" value="Aldolase class I"/>
    <property type="match status" value="1"/>
</dbReference>
<dbReference type="Gene3D" id="3.10.129.10">
    <property type="entry name" value="Hotdog Thioesterase"/>
    <property type="match status" value="2"/>
</dbReference>
<sequence length="2064" mass="228207">MTLAISSRNSVCSTPFELMSFTPTTPETSASPVTELLVPFTIKSGEATYSFILESQHAQYLNIYRDQFLNIGSESIAEGSGSVAESTASLILRFIQFLSDQNVPVRWLAYLFRSARAELDHDDIHTFISQQRGGAEARKSMLRTLVSLLDYSPKPASRLPGALVSAVMKKEASILLVFGGQGAINPSCVDELAELYTVYRPLIEPLISIIDPILKSLSRHPGTSYFYQDREIKLREWLEDLESRPETAFISAAATSFPIIGLIDLAHYCIMCRILDKTPGEVGQLLFGVTGHSQGIIIAAVVALSDSWESFFHHARWAIELLFWLGYHSHRDAPQPALDMAAMGDSIREGEGQPSHLLVVRGLQEEKLKDLLISCNQHLKSNEHLYLALKNGPQNYVIAGSPRSLRGLTLRLRKMRAQQGSDQTRIPYSQRRPEVQCQFLPVSAPFHSEHLVPAADRVKEILVETSASPKSTDLRTPLFHTETGLEMRGVINTESSLTHTLIDAIASKGVNWPASLQLGQDNCPTHCLVFGGGRLSDLVHRVVDGRGIRVIDGTSLEPSSTTIGTKADIFTPILEPWQLTTPSWKDAYRPKMKKTAGGRVNLETRLSSLLKTPPVITAGMTPTTVHWDFVSAIICAGYHVEFAGGGYFDAATMEMAIEKLAASIPPGRGITINLIYASPKTLSFQIPLMRRLINQGIPVEGLTIGAGIPSPDIAAEYIESLGIKHISFKPGSSRAIREVIAIAKAHPLFPVILQWTGGRGGGHHSCEDFHEPLLETYGEIRRCQNLYLVVGSGFGDAAGALPYFTGEWALQFGRPAMPCDGILLGSRMMVAREAHTSPQAKSLLIQAPGVEDKDWERSYNQGGEKCGVLTVVSEMGQPIHKVATRAVRLWKELDDTVFSLPRAERIPALLRRKQEIISRLNSDFAKPWFGQDSTRKPADLEDMSYVEVISRLVELMYIDHEKRWIDASYKDVINDFAERAWERLGDESCQSSWDPSVLDEPRSVGSLLCSAFPDTASQLLHPEDVRFFINACRKGGRKPPNFILAFDEDFEYWFKKDSLWQSEDVNAVFGGDPERVCILQSPVSVRYITRDDQSAKEILDEIHEGLTKMLEGNEEQVIVVPAGVPNNSSSPDASLDEEIGAPIVFRASESSNALAWGKYVERYALPAVMAVFFNASVSTVSPDNSARSQPNPFYDLVPPRDGWSVHLSQDGREALLVDEKDDTTLARFFSREGRHIQISLYHHDAVPSIPAVLNLEWEFQEATTRLVEVSKARGQSVRGFYAQLWLKRHDGLVPGCLTDIFHSEEVVLSHHLHNSLNVAIAHSFRDTAAVYRTPNIATEAAVIAAWDVLIHPLLLPELQIDLLRLVHRSIDIAYTPGASPLQVGDTIRATSSVRSILIEPSGKSVTVEAHLIRHGQRVVTIASEFFIKGKFTDYHATFQQHDDPSIQLHIETDEDEAVLLDRNWLFFNDTSQSLKGSNLVFCTATRMIPEGPLRYASIKTEGKIYNQLWNKTRVPIGTVSFEATHCQGNPVTTFLQRKGTVIDATIPLKNPGWTGDSERIVMMPRQSQLYSTISKDCNPIHTSPVFAAVAGLPGTITHGMYISAVCRKIVEELVVAGDIARLRRFTSSFVGMVRQGEQISVGVTHVAMRGGRMVIEVSARLVQSGEEVLRGEAEVEQPSTTYLFTGQGTSSKGMGMALYDSSPVARALWDEMDAALMNQFGWSILDLVRENPKELTIYFRGREGRKVLDNYLAMKTEVVSPDGSTRLVPVLPGLTPSSTSYTFSDSRGLLHATAFAQPAIVLLEKATMQHMQASGLVQDGASFAGHSLGEYGALYSLAEFVEPKLMLSIIFYRGLVMQFAVQRDEDGNSGYSMVAANPTRVGKYFNEEALRRVVDLISEQSGELLEIVNFNLQDEQYVCAGHVRNIRTLTEILDFLSGKGKAGADMVKELLVAEDGLASAIGHAISACVAQSLAFPLDMELKRGKATIPLVGIDIPFHSKLMRSGIAAYRRFLQQCIKVEDIHPESMIGRFTPNVTGKPFSVETWYIEETAQRTESAVLKELTA</sequence>
<dbReference type="PRINTS" id="PR01483">
    <property type="entry name" value="FASYNTHASE"/>
</dbReference>
<dbReference type="SUPFAM" id="SSF52151">
    <property type="entry name" value="FabD/lysophospholipase-like"/>
    <property type="match status" value="2"/>
</dbReference>
<organism evidence="19">
    <name type="scientific">Rosellinia necatrix</name>
    <name type="common">White root-rot fungus</name>
    <dbReference type="NCBI Taxonomy" id="77044"/>
    <lineage>
        <taxon>Eukaryota</taxon>
        <taxon>Fungi</taxon>
        <taxon>Dikarya</taxon>
        <taxon>Ascomycota</taxon>
        <taxon>Pezizomycotina</taxon>
        <taxon>Sordariomycetes</taxon>
        <taxon>Xylariomycetidae</taxon>
        <taxon>Xylariales</taxon>
        <taxon>Xylariaceae</taxon>
        <taxon>Rosellinia</taxon>
    </lineage>
</organism>
<dbReference type="InterPro" id="IPR016452">
    <property type="entry name" value="Fas1/AflB-like"/>
</dbReference>
<dbReference type="EMBL" id="DF977544">
    <property type="protein sequence ID" value="GAP92987.1"/>
    <property type="molecule type" value="Genomic_DNA"/>
</dbReference>
<evidence type="ECO:0000259" key="18">
    <source>
        <dbReference type="SMART" id="SM00827"/>
    </source>
</evidence>
<accession>A0A1W2TWC9</accession>
<dbReference type="Gene3D" id="6.10.60.10">
    <property type="match status" value="1"/>
</dbReference>
<feature type="active site" description="For malonyltransferase activity" evidence="17">
    <location>
        <position position="1827"/>
    </location>
</feature>
<dbReference type="GO" id="GO:0019171">
    <property type="term" value="F:(3R)-hydroxyacyl-[acyl-carrier-protein] dehydratase activity"/>
    <property type="evidence" value="ECO:0007669"/>
    <property type="project" value="UniProtKB-EC"/>
</dbReference>
<dbReference type="EC" id="2.3.1.85" evidence="19"/>
<dbReference type="InterPro" id="IPR050830">
    <property type="entry name" value="Fungal_FAS"/>
</dbReference>
<dbReference type="PANTHER" id="PTHR10982:SF21">
    <property type="entry name" value="FATTY ACID SYNTHASE SUBUNIT BETA"/>
    <property type="match status" value="1"/>
</dbReference>
<dbReference type="Gene3D" id="1.20.930.70">
    <property type="match status" value="1"/>
</dbReference>
<dbReference type="OrthoDB" id="4251012at2759"/>
<evidence type="ECO:0000256" key="14">
    <source>
        <dbReference type="ARBA" id="ARBA00048572"/>
    </source>
</evidence>
<dbReference type="Pfam" id="PF08354">
    <property type="entry name" value="Fas1-AflB-like_hel"/>
    <property type="match status" value="1"/>
</dbReference>
<reference evidence="19" key="1">
    <citation type="submission" date="2016-03" db="EMBL/GenBank/DDBJ databases">
        <title>Draft genome sequence of Rosellinia necatrix.</title>
        <authorList>
            <person name="Kanematsu S."/>
        </authorList>
    </citation>
    <scope>NUCLEOTIDE SEQUENCE [LARGE SCALE GENOMIC DNA]</scope>
    <source>
        <strain evidence="19">W97</strain>
    </source>
</reference>
<comment type="catalytic activity">
    <reaction evidence="11">
        <text>acetyl-CoA + n malonyl-CoA + 2n NADPH + 4n H(+) = a long-chain-acyl-CoA + n CoA + n CO2 + 2n NADP(+).</text>
        <dbReference type="EC" id="2.3.1.86"/>
    </reaction>
</comment>
<evidence type="ECO:0000256" key="8">
    <source>
        <dbReference type="ARBA" id="ARBA00023239"/>
    </source>
</evidence>
<dbReference type="Pfam" id="PF01575">
    <property type="entry name" value="MaoC_dehydratas"/>
    <property type="match status" value="1"/>
</dbReference>
<evidence type="ECO:0000256" key="4">
    <source>
        <dbReference type="ARBA" id="ARBA00022801"/>
    </source>
</evidence>
<name>A0A1W2TWC9_ROSNE</name>
<comment type="catalytic activity">
    <reaction evidence="15">
        <text>holo-[ACP] + acetyl-CoA = acetyl-[ACP] + CoA</text>
        <dbReference type="Rhea" id="RHEA:41788"/>
        <dbReference type="Rhea" id="RHEA-COMP:9621"/>
        <dbReference type="Rhea" id="RHEA-COMP:9685"/>
        <dbReference type="ChEBI" id="CHEBI:57287"/>
        <dbReference type="ChEBI" id="CHEBI:57288"/>
        <dbReference type="ChEBI" id="CHEBI:64479"/>
        <dbReference type="ChEBI" id="CHEBI:78446"/>
        <dbReference type="EC" id="2.3.1.38"/>
    </reaction>
</comment>
<gene>
    <name evidence="19" type="ORF">SAMD00023353_9900190</name>
</gene>
<dbReference type="Gene3D" id="3.40.366.10">
    <property type="entry name" value="Malonyl-Coenzyme A Acyl Carrier Protein, domain 2"/>
    <property type="match status" value="3"/>
</dbReference>
<evidence type="ECO:0000256" key="11">
    <source>
        <dbReference type="ARBA" id="ARBA00048237"/>
    </source>
</evidence>
<keyword evidence="5 16" id="KW-0521">NADP</keyword>
<keyword evidence="9" id="KW-0511">Multifunctional enzyme</keyword>
<evidence type="ECO:0000256" key="2">
    <source>
        <dbReference type="ARBA" id="ARBA00010009"/>
    </source>
</evidence>
<keyword evidence="8" id="KW-0456">Lyase</keyword>
<comment type="catalytic activity">
    <reaction evidence="13">
        <text>(9Z)-octadecenoyl-[ACP] + H2O = (9Z)-octadecenoate + holo-[ACP] + H(+)</text>
        <dbReference type="Rhea" id="RHEA:15057"/>
        <dbReference type="Rhea" id="RHEA-COMP:9685"/>
        <dbReference type="Rhea" id="RHEA-COMP:9924"/>
        <dbReference type="ChEBI" id="CHEBI:15377"/>
        <dbReference type="ChEBI" id="CHEBI:15378"/>
        <dbReference type="ChEBI" id="CHEBI:30823"/>
        <dbReference type="ChEBI" id="CHEBI:64479"/>
        <dbReference type="ChEBI" id="CHEBI:78783"/>
        <dbReference type="EC" id="3.1.2.14"/>
    </reaction>
</comment>
<dbReference type="GO" id="GO:0006633">
    <property type="term" value="P:fatty acid biosynthetic process"/>
    <property type="evidence" value="ECO:0007669"/>
    <property type="project" value="InterPro"/>
</dbReference>
<evidence type="ECO:0000256" key="16">
    <source>
        <dbReference type="PIRNR" id="PIRNR005562"/>
    </source>
</evidence>
<comment type="subunit">
    <text evidence="10">[Alpha(6)beta(6)] hexamers of two multifunctional subunits (alpha and beta).</text>
</comment>
<evidence type="ECO:0000256" key="10">
    <source>
        <dbReference type="ARBA" id="ARBA00033756"/>
    </source>
</evidence>
<evidence type="ECO:0000313" key="19">
    <source>
        <dbReference type="EMBL" id="GAP92987.1"/>
    </source>
</evidence>
<dbReference type="STRING" id="77044.A0A1W2TWC9"/>
<dbReference type="GO" id="GO:0004321">
    <property type="term" value="F:fatty-acyl-CoA synthase activity"/>
    <property type="evidence" value="ECO:0007669"/>
    <property type="project" value="UniProtKB-EC"/>
</dbReference>
<evidence type="ECO:0000313" key="20">
    <source>
        <dbReference type="Proteomes" id="UP000054516"/>
    </source>
</evidence>
<dbReference type="Pfam" id="PF17951">
    <property type="entry name" value="FAS_meander"/>
    <property type="match status" value="1"/>
</dbReference>